<proteinExistence type="predicted"/>
<accession>A0AAV2Q6P9</accession>
<protein>
    <submittedName>
        <fullName evidence="1">Uncharacterized protein</fullName>
    </submittedName>
</protein>
<dbReference type="EMBL" id="CAXKWB010004428">
    <property type="protein sequence ID" value="CAL4073743.1"/>
    <property type="molecule type" value="Genomic_DNA"/>
</dbReference>
<organism evidence="1 2">
    <name type="scientific">Meganyctiphanes norvegica</name>
    <name type="common">Northern krill</name>
    <name type="synonym">Thysanopoda norvegica</name>
    <dbReference type="NCBI Taxonomy" id="48144"/>
    <lineage>
        <taxon>Eukaryota</taxon>
        <taxon>Metazoa</taxon>
        <taxon>Ecdysozoa</taxon>
        <taxon>Arthropoda</taxon>
        <taxon>Crustacea</taxon>
        <taxon>Multicrustacea</taxon>
        <taxon>Malacostraca</taxon>
        <taxon>Eumalacostraca</taxon>
        <taxon>Eucarida</taxon>
        <taxon>Euphausiacea</taxon>
        <taxon>Euphausiidae</taxon>
        <taxon>Meganyctiphanes</taxon>
    </lineage>
</organism>
<gene>
    <name evidence="1" type="ORF">MNOR_LOCUS9230</name>
</gene>
<dbReference type="Proteomes" id="UP001497623">
    <property type="component" value="Unassembled WGS sequence"/>
</dbReference>
<sequence length="116" mass="13348">MHLNCPLCDKQHLINHCMETKHGPEMREKLKSLDRCCACLVTKKPHDTSCIEIKEPCRYCRNKWHYLIICDSKKHPGSWLIKKKLAAVTEITSVLQCTTNLEIPILSENSATTSRN</sequence>
<evidence type="ECO:0000313" key="2">
    <source>
        <dbReference type="Proteomes" id="UP001497623"/>
    </source>
</evidence>
<keyword evidence="2" id="KW-1185">Reference proteome</keyword>
<evidence type="ECO:0000313" key="1">
    <source>
        <dbReference type="EMBL" id="CAL4073743.1"/>
    </source>
</evidence>
<dbReference type="AlphaFoldDB" id="A0AAV2Q6P9"/>
<reference evidence="1 2" key="1">
    <citation type="submission" date="2024-05" db="EMBL/GenBank/DDBJ databases">
        <authorList>
            <person name="Wallberg A."/>
        </authorList>
    </citation>
    <scope>NUCLEOTIDE SEQUENCE [LARGE SCALE GENOMIC DNA]</scope>
</reference>
<comment type="caution">
    <text evidence="1">The sequence shown here is derived from an EMBL/GenBank/DDBJ whole genome shotgun (WGS) entry which is preliminary data.</text>
</comment>
<name>A0AAV2Q6P9_MEGNR</name>